<dbReference type="Proteomes" id="UP001152049">
    <property type="component" value="Unassembled WGS sequence"/>
</dbReference>
<dbReference type="OrthoDB" id="2922289at2759"/>
<evidence type="ECO:0000313" key="2">
    <source>
        <dbReference type="EMBL" id="KAJ4246530.1"/>
    </source>
</evidence>
<dbReference type="PANTHER" id="PTHR40788:SF1">
    <property type="entry name" value="IPA PROTEIN"/>
    <property type="match status" value="1"/>
</dbReference>
<gene>
    <name evidence="2" type="ORF">NW762_013470</name>
</gene>
<evidence type="ECO:0000313" key="3">
    <source>
        <dbReference type="Proteomes" id="UP001152049"/>
    </source>
</evidence>
<dbReference type="EMBL" id="JAOQAZ010000042">
    <property type="protein sequence ID" value="KAJ4246530.1"/>
    <property type="molecule type" value="Genomic_DNA"/>
</dbReference>
<reference evidence="2" key="1">
    <citation type="submission" date="2022-09" db="EMBL/GenBank/DDBJ databases">
        <title>Fusarium specimens isolated from Avocado Roots.</title>
        <authorList>
            <person name="Stajich J."/>
            <person name="Roper C."/>
            <person name="Heimlech-Rivalta G."/>
        </authorList>
    </citation>
    <scope>NUCLEOTIDE SEQUENCE</scope>
    <source>
        <strain evidence="2">CF00136</strain>
    </source>
</reference>
<protein>
    <recommendedName>
        <fullName evidence="4">Ipa protein</fullName>
    </recommendedName>
</protein>
<dbReference type="PANTHER" id="PTHR40788">
    <property type="entry name" value="CLR5 DOMAIN-CONTAINING PROTEIN-RELATED"/>
    <property type="match status" value="1"/>
</dbReference>
<feature type="region of interest" description="Disordered" evidence="1">
    <location>
        <begin position="548"/>
        <end position="585"/>
    </location>
</feature>
<name>A0A9W8RLU9_9HYPO</name>
<proteinExistence type="predicted"/>
<feature type="compositionally biased region" description="Basic and acidic residues" evidence="1">
    <location>
        <begin position="551"/>
        <end position="563"/>
    </location>
</feature>
<comment type="caution">
    <text evidence="2">The sequence shown here is derived from an EMBL/GenBank/DDBJ whole genome shotgun (WGS) entry which is preliminary data.</text>
</comment>
<organism evidence="2 3">
    <name type="scientific">Fusarium torreyae</name>
    <dbReference type="NCBI Taxonomy" id="1237075"/>
    <lineage>
        <taxon>Eukaryota</taxon>
        <taxon>Fungi</taxon>
        <taxon>Dikarya</taxon>
        <taxon>Ascomycota</taxon>
        <taxon>Pezizomycotina</taxon>
        <taxon>Sordariomycetes</taxon>
        <taxon>Hypocreomycetidae</taxon>
        <taxon>Hypocreales</taxon>
        <taxon>Nectriaceae</taxon>
        <taxon>Fusarium</taxon>
    </lineage>
</organism>
<accession>A0A9W8RLU9</accession>
<evidence type="ECO:0008006" key="4">
    <source>
        <dbReference type="Google" id="ProtNLM"/>
    </source>
</evidence>
<sequence length="686" mass="78186">MNQITNSFVIRELYADVARRYRSHGDVIESTWRTFDVCQRRKCFIAGADNGVVLEHSLTTPLGEGYVFFLEWNLADIVEGEPNVLLDMLKHRATKTLYEQYHEGVNGTAGDYEVISQIVQDNISSCTNAYKNCYTFFRKDEQLYGHSFKVNPHNVAYTAKLRTAVENGDCIPQHVGELVLKRQLTLLQCLKILMDNILEEANSKEQWQVSKPTFMEVVANVHDQQSSLEEYLVSLRTESKILYINVSVQFFRQLRPVYEEEGQPPTVPVEGNIGIAVFEVMHQATQAVAIWMIIRDLLDLLLERTLDKRHAATILQELSNICYFEYTRTKAALKQHLSAGIGAEWFKPLPGLYDRAGYERLALNGDPEELTRKDPQLHYLLRLCQPETDVVGAVKWIEKLEQLYASHSLVRKKLFERENRAYFDMAAIVTFVQDISSVFLLPPPSWGKGRLLVTGLLDTEAELNQCKKGIDLGELVYYPAMLMQSDNAIRTLQALERYVEVMTKTTMGCLYEKQQDVLIHDLEGHYQKAKVKREQDVEGVFVPMQTAPPDQEWRVASPREKEKRRSSHGSVFSISSPDVDEPPPPAEIMKVSPATAKVFNTLFDKSQSQGTLSWTAFEASMVELGFAVIPKFGSVYTFRPGEAISINRPINIHRPHGSKIEGSPLRMLGRRLARSYGWNESTFETL</sequence>
<keyword evidence="3" id="KW-1185">Reference proteome</keyword>
<dbReference type="AlphaFoldDB" id="A0A9W8RLU9"/>
<evidence type="ECO:0000256" key="1">
    <source>
        <dbReference type="SAM" id="MobiDB-lite"/>
    </source>
</evidence>